<comment type="similarity">
    <text evidence="1">Belongs to the metallo-dependent hydrolases superfamily.</text>
</comment>
<dbReference type="GO" id="GO:0016787">
    <property type="term" value="F:hydrolase activity"/>
    <property type="evidence" value="ECO:0007669"/>
    <property type="project" value="UniProtKB-KW"/>
</dbReference>
<protein>
    <submittedName>
        <fullName evidence="3">Amidohydrolase</fullName>
    </submittedName>
</protein>
<evidence type="ECO:0000313" key="3">
    <source>
        <dbReference type="EMBL" id="QDC37766.1"/>
    </source>
</evidence>
<organism evidence="3 4">
    <name type="scientific">Sphingobium fuliginis ATCC 27551</name>
    <dbReference type="NCBI Taxonomy" id="1208342"/>
    <lineage>
        <taxon>Bacteria</taxon>
        <taxon>Pseudomonadati</taxon>
        <taxon>Pseudomonadota</taxon>
        <taxon>Alphaproteobacteria</taxon>
        <taxon>Sphingomonadales</taxon>
        <taxon>Sphingomonadaceae</taxon>
        <taxon>Sphingobium</taxon>
    </lineage>
</organism>
<dbReference type="Pfam" id="PF04909">
    <property type="entry name" value="Amidohydro_2"/>
    <property type="match status" value="1"/>
</dbReference>
<dbReference type="EMBL" id="CP041016">
    <property type="protein sequence ID" value="QDC37766.1"/>
    <property type="molecule type" value="Genomic_DNA"/>
</dbReference>
<dbReference type="AlphaFoldDB" id="A0A5B8CHL9"/>
<dbReference type="KEGG" id="sufl:FIL70_11555"/>
<reference evidence="3 4" key="1">
    <citation type="submission" date="2019-06" db="EMBL/GenBank/DDBJ databases">
        <title>Genome organization and adaptive potential of archetypical organophosphate degarding Sphingobium fuliginis ATCC 27551.</title>
        <authorList>
            <person name="Sarwar A."/>
            <person name="Parthasarathy S."/>
            <person name="Singh C."/>
            <person name="Siddavattam D."/>
        </authorList>
    </citation>
    <scope>NUCLEOTIDE SEQUENCE [LARGE SCALE GENOMIC DNA]</scope>
    <source>
        <strain evidence="3 4">ATCC 27551</strain>
    </source>
</reference>
<dbReference type="Proteomes" id="UP000311469">
    <property type="component" value="Chromosome cSF1"/>
</dbReference>
<evidence type="ECO:0000259" key="2">
    <source>
        <dbReference type="Pfam" id="PF04909"/>
    </source>
</evidence>
<dbReference type="RefSeq" id="WP_140042332.1">
    <property type="nucleotide sequence ID" value="NZ_CP041016.1"/>
</dbReference>
<dbReference type="PANTHER" id="PTHR43569:SF1">
    <property type="entry name" value="BLL3371 PROTEIN"/>
    <property type="match status" value="1"/>
</dbReference>
<accession>A0A5B8CHL9</accession>
<dbReference type="InterPro" id="IPR006680">
    <property type="entry name" value="Amidohydro-rel"/>
</dbReference>
<feature type="domain" description="Amidohydrolase-related" evidence="2">
    <location>
        <begin position="18"/>
        <end position="326"/>
    </location>
</feature>
<dbReference type="PANTHER" id="PTHR43569">
    <property type="entry name" value="AMIDOHYDROLASE"/>
    <property type="match status" value="1"/>
</dbReference>
<proteinExistence type="inferred from homology"/>
<dbReference type="InterPro" id="IPR032466">
    <property type="entry name" value="Metal_Hydrolase"/>
</dbReference>
<dbReference type="InterPro" id="IPR052350">
    <property type="entry name" value="Metallo-dep_Lactonases"/>
</dbReference>
<evidence type="ECO:0000256" key="1">
    <source>
        <dbReference type="ARBA" id="ARBA00038310"/>
    </source>
</evidence>
<dbReference type="SUPFAM" id="SSF51556">
    <property type="entry name" value="Metallo-dependent hydrolases"/>
    <property type="match status" value="1"/>
</dbReference>
<name>A0A5B8CHL9_SPHSA</name>
<keyword evidence="3" id="KW-0378">Hydrolase</keyword>
<gene>
    <name evidence="3" type="ORF">FIL70_11555</name>
</gene>
<evidence type="ECO:0000313" key="4">
    <source>
        <dbReference type="Proteomes" id="UP000311469"/>
    </source>
</evidence>
<dbReference type="Gene3D" id="3.20.20.140">
    <property type="entry name" value="Metal-dependent hydrolases"/>
    <property type="match status" value="1"/>
</dbReference>
<sequence length="332" mass="37814">MNTSLVQEEALEPVIPIIDTHHHVWFDSGFPDVPYPPYLMEELTRDTTAGHNIVGTVFAECSAEYRSDGPQHMAPVGETEWVAGLRPRDRGELAGIIAHADLRLGSRIGEVLDAHQEAGGETFKGIRCRAAWDEHFSFPPGKYEIIPGILLTNEASDAMAEIAERDLIFEAWVYHHQLDDFRQLAAKQPNTRFVLEHFGCPLAVGPYAERRDEVLVEWRAGLKRLAELDNVFFKIGGLGLYPAVHPDVAAEPRSSEWQADYWRPEVLFAIETFTPERCVMESDFPVDSPMFTYVTFWNILKRITSQLSERERRLMFHDTAHSLYRLNLPLPT</sequence>